<feature type="transmembrane region" description="Helical" evidence="1">
    <location>
        <begin position="168"/>
        <end position="190"/>
    </location>
</feature>
<feature type="transmembrane region" description="Helical" evidence="1">
    <location>
        <begin position="93"/>
        <end position="112"/>
    </location>
</feature>
<evidence type="ECO:0008006" key="4">
    <source>
        <dbReference type="Google" id="ProtNLM"/>
    </source>
</evidence>
<name>A0A1I5PSR0_9ACTN</name>
<feature type="transmembrane region" description="Helical" evidence="1">
    <location>
        <begin position="12"/>
        <end position="31"/>
    </location>
</feature>
<feature type="transmembrane region" description="Helical" evidence="1">
    <location>
        <begin position="119"/>
        <end position="137"/>
    </location>
</feature>
<dbReference type="EMBL" id="FOWQ01000004">
    <property type="protein sequence ID" value="SFP36706.1"/>
    <property type="molecule type" value="Genomic_DNA"/>
</dbReference>
<keyword evidence="1" id="KW-0472">Membrane</keyword>
<evidence type="ECO:0000313" key="3">
    <source>
        <dbReference type="Proteomes" id="UP000198857"/>
    </source>
</evidence>
<reference evidence="3" key="1">
    <citation type="submission" date="2016-10" db="EMBL/GenBank/DDBJ databases">
        <authorList>
            <person name="Varghese N."/>
            <person name="Submissions S."/>
        </authorList>
    </citation>
    <scope>NUCLEOTIDE SEQUENCE [LARGE SCALE GENOMIC DNA]</scope>
    <source>
        <strain evidence="3">DSM 44208</strain>
    </source>
</reference>
<proteinExistence type="predicted"/>
<evidence type="ECO:0000256" key="1">
    <source>
        <dbReference type="SAM" id="Phobius"/>
    </source>
</evidence>
<dbReference type="STRING" id="1523247.SAMN05660464_2945"/>
<gene>
    <name evidence="2" type="ORF">SAMN05660464_2945</name>
</gene>
<keyword evidence="1" id="KW-0812">Transmembrane</keyword>
<keyword evidence="3" id="KW-1185">Reference proteome</keyword>
<dbReference type="Proteomes" id="UP000198857">
    <property type="component" value="Unassembled WGS sequence"/>
</dbReference>
<dbReference type="AlphaFoldDB" id="A0A1I5PSR0"/>
<sequence>MHGGAAHGGLAHGGSVVPVVVAAAAPARWAGWRDELRSDLRGAAVWAGLLALCGLPAGLLWVWLAPRARFEVVEGGAVPVGRPSAELLVGDDVVLVLVLAGLGLLAGGVAWAVRRRRGVAWLVATALGTALAGVLAWRLGEGLAPGPTAAQLADVGARVTTGLELSSLPALAVAPFCALLVYVVAALFAAGDDLGRG</sequence>
<keyword evidence="1" id="KW-1133">Transmembrane helix</keyword>
<accession>A0A1I5PSR0</accession>
<feature type="transmembrane region" description="Helical" evidence="1">
    <location>
        <begin position="43"/>
        <end position="64"/>
    </location>
</feature>
<organism evidence="2 3">
    <name type="scientific">Geodermatophilus dictyosporus</name>
    <dbReference type="NCBI Taxonomy" id="1523247"/>
    <lineage>
        <taxon>Bacteria</taxon>
        <taxon>Bacillati</taxon>
        <taxon>Actinomycetota</taxon>
        <taxon>Actinomycetes</taxon>
        <taxon>Geodermatophilales</taxon>
        <taxon>Geodermatophilaceae</taxon>
        <taxon>Geodermatophilus</taxon>
    </lineage>
</organism>
<evidence type="ECO:0000313" key="2">
    <source>
        <dbReference type="EMBL" id="SFP36706.1"/>
    </source>
</evidence>
<protein>
    <recommendedName>
        <fullName evidence="4">LPXTG-motif cell wall anchor domain-containing protein</fullName>
    </recommendedName>
</protein>